<keyword evidence="2" id="KW-0433">Leucine-rich repeat</keyword>
<dbReference type="AlphaFoldDB" id="A0AA88R7X1"/>
<dbReference type="Proteomes" id="UP001187471">
    <property type="component" value="Unassembled WGS sequence"/>
</dbReference>
<dbReference type="SUPFAM" id="SSF52058">
    <property type="entry name" value="L domain-like"/>
    <property type="match status" value="1"/>
</dbReference>
<dbReference type="InterPro" id="IPR001611">
    <property type="entry name" value="Leu-rich_rpt"/>
</dbReference>
<keyword evidence="7" id="KW-0812">Transmembrane</keyword>
<keyword evidence="6" id="KW-0325">Glycoprotein</keyword>
<dbReference type="PANTHER" id="PTHR48060">
    <property type="entry name" value="DNA DAMAGE-REPAIR/TOLERATION PROTEIN DRT100"/>
    <property type="match status" value="1"/>
</dbReference>
<evidence type="ECO:0000256" key="7">
    <source>
        <dbReference type="SAM" id="Phobius"/>
    </source>
</evidence>
<proteinExistence type="predicted"/>
<keyword evidence="3" id="KW-0732">Signal</keyword>
<dbReference type="InterPro" id="IPR032675">
    <property type="entry name" value="LRR_dom_sf"/>
</dbReference>
<evidence type="ECO:0000256" key="1">
    <source>
        <dbReference type="ARBA" id="ARBA00004370"/>
    </source>
</evidence>
<dbReference type="Pfam" id="PF00560">
    <property type="entry name" value="LRR_1"/>
    <property type="match status" value="2"/>
</dbReference>
<organism evidence="8 9">
    <name type="scientific">Escallonia rubra</name>
    <dbReference type="NCBI Taxonomy" id="112253"/>
    <lineage>
        <taxon>Eukaryota</taxon>
        <taxon>Viridiplantae</taxon>
        <taxon>Streptophyta</taxon>
        <taxon>Embryophyta</taxon>
        <taxon>Tracheophyta</taxon>
        <taxon>Spermatophyta</taxon>
        <taxon>Magnoliopsida</taxon>
        <taxon>eudicotyledons</taxon>
        <taxon>Gunneridae</taxon>
        <taxon>Pentapetalae</taxon>
        <taxon>asterids</taxon>
        <taxon>campanulids</taxon>
        <taxon>Escalloniales</taxon>
        <taxon>Escalloniaceae</taxon>
        <taxon>Escallonia</taxon>
    </lineage>
</organism>
<dbReference type="FunFam" id="3.80.10.10:FF:000041">
    <property type="entry name" value="LRR receptor-like serine/threonine-protein kinase ERECTA"/>
    <property type="match status" value="1"/>
</dbReference>
<sequence>MSSWNDSLHFCWWDGVTCGRRHSSHHLRSFVERLSRFLGKPNLLKGSKTEEQREGKIPPEVGRLVRLQQLRLYNNSFDGEIPANISHCSKLQHFALPGNRLVGNTFGQLRNLSFLGFAKNNLSGRIPPSVYNISLLTVFLLSFNQFDGSLPPGFGMMLPHLQVFNLYQNNLAGPLPSGPEPIFWTSLSRDWQARSLTSENGLSGEIPSSLGDCTSLETIYFERNFFQGFIPPSLQLLRGLSILGLSHNNLTGHIPRFLEHFALNTLDLSFNNFDDEVPTKGALANLSVIALVGDNRLCGGVPELQLPNCTIKGPKTYRKLSLALTLVISIGCAVVGFNLWRSLLLLEMLTGKTPTDPMFQESLDLHRYAQTALPDNIMEIVEPILASDDEEEPAAAVSNNRSRAKRRDCLVFLIKIGLSCSVKSPQDRTEISSAIHELNSVRSFLQTTRD</sequence>
<dbReference type="PANTHER" id="PTHR48060:SF21">
    <property type="entry name" value="L DOMAIN-LIKE PROTEIN"/>
    <property type="match status" value="1"/>
</dbReference>
<feature type="transmembrane region" description="Helical" evidence="7">
    <location>
        <begin position="320"/>
        <end position="340"/>
    </location>
</feature>
<evidence type="ECO:0000256" key="2">
    <source>
        <dbReference type="ARBA" id="ARBA00022614"/>
    </source>
</evidence>
<keyword evidence="4" id="KW-0677">Repeat</keyword>
<evidence type="ECO:0000256" key="3">
    <source>
        <dbReference type="ARBA" id="ARBA00022729"/>
    </source>
</evidence>
<keyword evidence="9" id="KW-1185">Reference proteome</keyword>
<dbReference type="Gene3D" id="1.10.510.10">
    <property type="entry name" value="Transferase(Phosphotransferase) domain 1"/>
    <property type="match status" value="1"/>
</dbReference>
<dbReference type="EMBL" id="JAVXUO010001570">
    <property type="protein sequence ID" value="KAK2981038.1"/>
    <property type="molecule type" value="Genomic_DNA"/>
</dbReference>
<evidence type="ECO:0000256" key="5">
    <source>
        <dbReference type="ARBA" id="ARBA00023136"/>
    </source>
</evidence>
<accession>A0AA88R7X1</accession>
<dbReference type="GO" id="GO:0016020">
    <property type="term" value="C:membrane"/>
    <property type="evidence" value="ECO:0007669"/>
    <property type="project" value="UniProtKB-SubCell"/>
</dbReference>
<protein>
    <recommendedName>
        <fullName evidence="10">Leucine-rich repeat-containing N-terminal plant-type domain-containing protein</fullName>
    </recommendedName>
</protein>
<reference evidence="8" key="1">
    <citation type="submission" date="2022-12" db="EMBL/GenBank/DDBJ databases">
        <title>Draft genome assemblies for two species of Escallonia (Escalloniales).</title>
        <authorList>
            <person name="Chanderbali A."/>
            <person name="Dervinis C."/>
            <person name="Anghel I."/>
            <person name="Soltis D."/>
            <person name="Soltis P."/>
            <person name="Zapata F."/>
        </authorList>
    </citation>
    <scope>NUCLEOTIDE SEQUENCE</scope>
    <source>
        <strain evidence="8">UCBG92.1500</strain>
        <tissue evidence="8">Leaf</tissue>
    </source>
</reference>
<name>A0AA88R7X1_9ASTE</name>
<comment type="caution">
    <text evidence="8">The sequence shown here is derived from an EMBL/GenBank/DDBJ whole genome shotgun (WGS) entry which is preliminary data.</text>
</comment>
<dbReference type="InterPro" id="IPR053211">
    <property type="entry name" value="DNA_repair-toleration"/>
</dbReference>
<evidence type="ECO:0008006" key="10">
    <source>
        <dbReference type="Google" id="ProtNLM"/>
    </source>
</evidence>
<evidence type="ECO:0000256" key="4">
    <source>
        <dbReference type="ARBA" id="ARBA00022737"/>
    </source>
</evidence>
<comment type="subcellular location">
    <subcellularLocation>
        <location evidence="1">Membrane</location>
    </subcellularLocation>
</comment>
<gene>
    <name evidence="8" type="ORF">RJ640_005930</name>
</gene>
<evidence type="ECO:0000313" key="9">
    <source>
        <dbReference type="Proteomes" id="UP001187471"/>
    </source>
</evidence>
<evidence type="ECO:0000313" key="8">
    <source>
        <dbReference type="EMBL" id="KAK2981038.1"/>
    </source>
</evidence>
<evidence type="ECO:0000256" key="6">
    <source>
        <dbReference type="ARBA" id="ARBA00023180"/>
    </source>
</evidence>
<keyword evidence="7" id="KW-1133">Transmembrane helix</keyword>
<dbReference type="Gene3D" id="3.80.10.10">
    <property type="entry name" value="Ribonuclease Inhibitor"/>
    <property type="match status" value="3"/>
</dbReference>
<keyword evidence="5 7" id="KW-0472">Membrane</keyword>